<keyword evidence="1" id="KW-0472">Membrane</keyword>
<feature type="transmembrane region" description="Helical" evidence="1">
    <location>
        <begin position="87"/>
        <end position="109"/>
    </location>
</feature>
<dbReference type="PANTHER" id="PTHR37309:SF1">
    <property type="entry name" value="SLR0284 PROTEIN"/>
    <property type="match status" value="1"/>
</dbReference>
<dbReference type="AlphaFoldDB" id="A0A1F5SZV2"/>
<dbReference type="Pfam" id="PF04020">
    <property type="entry name" value="Phage_holin_4_2"/>
    <property type="match status" value="1"/>
</dbReference>
<evidence type="ECO:0000313" key="3">
    <source>
        <dbReference type="Proteomes" id="UP000179001"/>
    </source>
</evidence>
<evidence type="ECO:0000313" key="2">
    <source>
        <dbReference type="EMBL" id="OGF32234.1"/>
    </source>
</evidence>
<dbReference type="Proteomes" id="UP000179001">
    <property type="component" value="Unassembled WGS sequence"/>
</dbReference>
<organism evidence="2 3">
    <name type="scientific">Candidatus Falkowbacteria bacterium RIFOXYC2_FULL_36_12</name>
    <dbReference type="NCBI Taxonomy" id="1798002"/>
    <lineage>
        <taxon>Bacteria</taxon>
        <taxon>Candidatus Falkowiibacteriota</taxon>
    </lineage>
</organism>
<accession>A0A1F5SZV2</accession>
<name>A0A1F5SZV2_9BACT</name>
<evidence type="ECO:0000256" key="1">
    <source>
        <dbReference type="SAM" id="Phobius"/>
    </source>
</evidence>
<dbReference type="EMBL" id="MFGJ01000006">
    <property type="protein sequence ID" value="OGF32234.1"/>
    <property type="molecule type" value="Genomic_DNA"/>
</dbReference>
<feature type="transmembrane region" description="Helical" evidence="1">
    <location>
        <begin position="56"/>
        <end position="75"/>
    </location>
</feature>
<proteinExistence type="predicted"/>
<protein>
    <recommendedName>
        <fullName evidence="4">Phage holin family protein</fullName>
    </recommendedName>
</protein>
<dbReference type="InterPro" id="IPR007165">
    <property type="entry name" value="Phage_holin_4_2"/>
</dbReference>
<feature type="transmembrane region" description="Helical" evidence="1">
    <location>
        <begin position="27"/>
        <end position="49"/>
    </location>
</feature>
<keyword evidence="1" id="KW-1133">Transmembrane helix</keyword>
<reference evidence="2 3" key="1">
    <citation type="journal article" date="2016" name="Nat. Commun.">
        <title>Thousands of microbial genomes shed light on interconnected biogeochemical processes in an aquifer system.</title>
        <authorList>
            <person name="Anantharaman K."/>
            <person name="Brown C.T."/>
            <person name="Hug L.A."/>
            <person name="Sharon I."/>
            <person name="Castelle C.J."/>
            <person name="Probst A.J."/>
            <person name="Thomas B.C."/>
            <person name="Singh A."/>
            <person name="Wilkins M.J."/>
            <person name="Karaoz U."/>
            <person name="Brodie E.L."/>
            <person name="Williams K.H."/>
            <person name="Hubbard S.S."/>
            <person name="Banfield J.F."/>
        </authorList>
    </citation>
    <scope>NUCLEOTIDE SEQUENCE [LARGE SCALE GENOMIC DNA]</scope>
</reference>
<dbReference type="STRING" id="1798002.A2478_02825"/>
<comment type="caution">
    <text evidence="2">The sequence shown here is derived from an EMBL/GenBank/DDBJ whole genome shotgun (WGS) entry which is preliminary data.</text>
</comment>
<evidence type="ECO:0008006" key="4">
    <source>
        <dbReference type="Google" id="ProtNLM"/>
    </source>
</evidence>
<sequence>MFLIRWLINALAIYAIAELYSGLSITSFYTALLIVIIFGLVNAVIGNILKLLTLPINILTLGVGCLFINGLMLWLTSSIIKGMELSGFWAAFLVALIYSIITFFTGWLLKRGKEY</sequence>
<gene>
    <name evidence="2" type="ORF">A2478_02825</name>
</gene>
<dbReference type="PANTHER" id="PTHR37309">
    <property type="entry name" value="SLR0284 PROTEIN"/>
    <property type="match status" value="1"/>
</dbReference>
<keyword evidence="1" id="KW-0812">Transmembrane</keyword>